<evidence type="ECO:0000313" key="3">
    <source>
        <dbReference type="Proteomes" id="UP000448292"/>
    </source>
</evidence>
<reference evidence="2 3" key="1">
    <citation type="submission" date="2018-06" db="EMBL/GenBank/DDBJ databases">
        <title>Complete genome of Desulfovibrio indonesiensis P37SLT.</title>
        <authorList>
            <person name="Crispim J.S."/>
            <person name="Vidigal P.M.P."/>
            <person name="Silva L.C.F."/>
            <person name="Laguardia C.N."/>
            <person name="Araujo L.C."/>
            <person name="Dias R.S."/>
            <person name="Sousa M.P."/>
            <person name="Paula S.O."/>
            <person name="Silva C."/>
        </authorList>
    </citation>
    <scope>NUCLEOTIDE SEQUENCE [LARGE SCALE GENOMIC DNA]</scope>
    <source>
        <strain evidence="2 3">P37SLT</strain>
    </source>
</reference>
<keyword evidence="1" id="KW-1133">Transmembrane helix</keyword>
<protein>
    <submittedName>
        <fullName evidence="2">Uncharacterized protein</fullName>
    </submittedName>
</protein>
<name>A0A7M3MJ30_9BACT</name>
<comment type="caution">
    <text evidence="2">The sequence shown here is derived from an EMBL/GenBank/DDBJ whole genome shotgun (WGS) entry which is preliminary data.</text>
</comment>
<keyword evidence="1" id="KW-0812">Transmembrane</keyword>
<dbReference type="EMBL" id="QMIE01000002">
    <property type="protein sequence ID" value="TVM19405.1"/>
    <property type="molecule type" value="Genomic_DNA"/>
</dbReference>
<feature type="transmembrane region" description="Helical" evidence="1">
    <location>
        <begin position="34"/>
        <end position="54"/>
    </location>
</feature>
<proteinExistence type="predicted"/>
<sequence>MHDSGQAGAGLTSEEQEIVNRECVRQTSRSRRGLILASLGAALLGGGLVEATVLQCTTLSITIVLGMMAAGMGLLLGGGLLTGLALFASRRLGNSPAAQEARRKVTRAYVVIILLVAGVLALAYSITLTTAPEGQAGSAASGMAQGMTSGQ</sequence>
<accession>A0A7M3MJ30</accession>
<organism evidence="2 3">
    <name type="scientific">Oceanidesulfovibrio indonesiensis</name>
    <dbReference type="NCBI Taxonomy" id="54767"/>
    <lineage>
        <taxon>Bacteria</taxon>
        <taxon>Pseudomonadati</taxon>
        <taxon>Thermodesulfobacteriota</taxon>
        <taxon>Desulfovibrionia</taxon>
        <taxon>Desulfovibrionales</taxon>
        <taxon>Desulfovibrionaceae</taxon>
        <taxon>Oceanidesulfovibrio</taxon>
    </lineage>
</organism>
<keyword evidence="3" id="KW-1185">Reference proteome</keyword>
<feature type="transmembrane region" description="Helical" evidence="1">
    <location>
        <begin position="108"/>
        <end position="126"/>
    </location>
</feature>
<gene>
    <name evidence="2" type="ORF">DPQ33_03320</name>
</gene>
<keyword evidence="1" id="KW-0472">Membrane</keyword>
<evidence type="ECO:0000313" key="2">
    <source>
        <dbReference type="EMBL" id="TVM19405.1"/>
    </source>
</evidence>
<dbReference type="AlphaFoldDB" id="A0A7M3MJ30"/>
<feature type="transmembrane region" description="Helical" evidence="1">
    <location>
        <begin position="60"/>
        <end position="87"/>
    </location>
</feature>
<dbReference type="Proteomes" id="UP000448292">
    <property type="component" value="Unassembled WGS sequence"/>
</dbReference>
<evidence type="ECO:0000256" key="1">
    <source>
        <dbReference type="SAM" id="Phobius"/>
    </source>
</evidence>